<evidence type="ECO:0000313" key="9">
    <source>
        <dbReference type="EMBL" id="PMC80540.1"/>
    </source>
</evidence>
<dbReference type="GO" id="GO:0016036">
    <property type="term" value="P:cellular response to phosphate starvation"/>
    <property type="evidence" value="ECO:0007669"/>
    <property type="project" value="TreeGrafter"/>
</dbReference>
<keyword evidence="7" id="KW-0902">Two-component regulatory system</keyword>
<evidence type="ECO:0000256" key="4">
    <source>
        <dbReference type="ARBA" id="ARBA00022553"/>
    </source>
</evidence>
<dbReference type="InterPro" id="IPR005467">
    <property type="entry name" value="His_kinase_dom"/>
</dbReference>
<evidence type="ECO:0000256" key="1">
    <source>
        <dbReference type="ARBA" id="ARBA00000085"/>
    </source>
</evidence>
<dbReference type="Proteomes" id="UP000235701">
    <property type="component" value="Unassembled WGS sequence"/>
</dbReference>
<evidence type="ECO:0000259" key="8">
    <source>
        <dbReference type="PROSITE" id="PS50109"/>
    </source>
</evidence>
<dbReference type="PANTHER" id="PTHR45453">
    <property type="entry name" value="PHOSPHATE REGULON SENSOR PROTEIN PHOR"/>
    <property type="match status" value="1"/>
</dbReference>
<dbReference type="SMART" id="SM00387">
    <property type="entry name" value="HATPase_c"/>
    <property type="match status" value="1"/>
</dbReference>
<dbReference type="PROSITE" id="PS50109">
    <property type="entry name" value="HIS_KIN"/>
    <property type="match status" value="1"/>
</dbReference>
<gene>
    <name evidence="9" type="ORF">CJ191_00965</name>
</gene>
<evidence type="ECO:0000256" key="5">
    <source>
        <dbReference type="ARBA" id="ARBA00022679"/>
    </source>
</evidence>
<dbReference type="Gene3D" id="3.30.565.10">
    <property type="entry name" value="Histidine kinase-like ATPase, C-terminal domain"/>
    <property type="match status" value="1"/>
</dbReference>
<proteinExistence type="predicted"/>
<dbReference type="SUPFAM" id="SSF55874">
    <property type="entry name" value="ATPase domain of HSP90 chaperone/DNA topoisomerase II/histidine kinase"/>
    <property type="match status" value="1"/>
</dbReference>
<evidence type="ECO:0000313" key="10">
    <source>
        <dbReference type="Proteomes" id="UP000235701"/>
    </source>
</evidence>
<dbReference type="GO" id="GO:0005886">
    <property type="term" value="C:plasma membrane"/>
    <property type="evidence" value="ECO:0007669"/>
    <property type="project" value="TreeGrafter"/>
</dbReference>
<dbReference type="PRINTS" id="PR00344">
    <property type="entry name" value="BCTRLSENSOR"/>
</dbReference>
<dbReference type="OrthoDB" id="9813151at2"/>
<accession>A0A2N6UG43</accession>
<evidence type="ECO:0000256" key="7">
    <source>
        <dbReference type="ARBA" id="ARBA00023012"/>
    </source>
</evidence>
<keyword evidence="9" id="KW-0547">Nucleotide-binding</keyword>
<sequence>MKNTEKNLYLSSSLTVLSMHFNTWHKICRPILIIHIKNIRSTISVNSYTSKKHWHIHVKNTGTNIDDTDKERIFEHFYRASVSRASETSGYGLGLAIAKQIIEDHQGTIIVEDNHSNGVNFIICLRKNYD</sequence>
<dbReference type="GO" id="GO:0005524">
    <property type="term" value="F:ATP binding"/>
    <property type="evidence" value="ECO:0007669"/>
    <property type="project" value="UniProtKB-KW"/>
</dbReference>
<dbReference type="InterPro" id="IPR036890">
    <property type="entry name" value="HATPase_C_sf"/>
</dbReference>
<evidence type="ECO:0000256" key="3">
    <source>
        <dbReference type="ARBA" id="ARBA00012438"/>
    </source>
</evidence>
<evidence type="ECO:0000256" key="6">
    <source>
        <dbReference type="ARBA" id="ARBA00022777"/>
    </source>
</evidence>
<keyword evidence="5" id="KW-0808">Transferase</keyword>
<keyword evidence="10" id="KW-1185">Reference proteome</keyword>
<dbReference type="GO" id="GO:0000155">
    <property type="term" value="F:phosphorelay sensor kinase activity"/>
    <property type="evidence" value="ECO:0007669"/>
    <property type="project" value="TreeGrafter"/>
</dbReference>
<feature type="domain" description="Histidine kinase" evidence="8">
    <location>
        <begin position="42"/>
        <end position="129"/>
    </location>
</feature>
<name>A0A2N6UG43_9LACT</name>
<dbReference type="InterPro" id="IPR004358">
    <property type="entry name" value="Sig_transdc_His_kin-like_C"/>
</dbReference>
<dbReference type="AlphaFoldDB" id="A0A2N6UG43"/>
<dbReference type="Pfam" id="PF02518">
    <property type="entry name" value="HATPase_c"/>
    <property type="match status" value="1"/>
</dbReference>
<keyword evidence="4" id="KW-0597">Phosphoprotein</keyword>
<evidence type="ECO:0000256" key="2">
    <source>
        <dbReference type="ARBA" id="ARBA00004370"/>
    </source>
</evidence>
<comment type="subcellular location">
    <subcellularLocation>
        <location evidence="2">Membrane</location>
    </subcellularLocation>
</comment>
<dbReference type="InterPro" id="IPR003594">
    <property type="entry name" value="HATPase_dom"/>
</dbReference>
<keyword evidence="9" id="KW-0067">ATP-binding</keyword>
<dbReference type="PANTHER" id="PTHR45453:SF1">
    <property type="entry name" value="PHOSPHATE REGULON SENSOR PROTEIN PHOR"/>
    <property type="match status" value="1"/>
</dbReference>
<keyword evidence="6" id="KW-0418">Kinase</keyword>
<comment type="caution">
    <text evidence="9">The sequence shown here is derived from an EMBL/GenBank/DDBJ whole genome shotgun (WGS) entry which is preliminary data.</text>
</comment>
<protein>
    <recommendedName>
        <fullName evidence="3">histidine kinase</fullName>
        <ecNumber evidence="3">2.7.13.3</ecNumber>
    </recommendedName>
</protein>
<dbReference type="EMBL" id="PNHQ01000002">
    <property type="protein sequence ID" value="PMC80540.1"/>
    <property type="molecule type" value="Genomic_DNA"/>
</dbReference>
<dbReference type="InterPro" id="IPR050351">
    <property type="entry name" value="BphY/WalK/GraS-like"/>
</dbReference>
<dbReference type="EC" id="2.7.13.3" evidence="3"/>
<comment type="catalytic activity">
    <reaction evidence="1">
        <text>ATP + protein L-histidine = ADP + protein N-phospho-L-histidine.</text>
        <dbReference type="EC" id="2.7.13.3"/>
    </reaction>
</comment>
<dbReference type="GO" id="GO:0004721">
    <property type="term" value="F:phosphoprotein phosphatase activity"/>
    <property type="evidence" value="ECO:0007669"/>
    <property type="project" value="TreeGrafter"/>
</dbReference>
<organism evidence="9 10">
    <name type="scientific">Aerococcus viridans</name>
    <dbReference type="NCBI Taxonomy" id="1377"/>
    <lineage>
        <taxon>Bacteria</taxon>
        <taxon>Bacillati</taxon>
        <taxon>Bacillota</taxon>
        <taxon>Bacilli</taxon>
        <taxon>Lactobacillales</taxon>
        <taxon>Aerococcaceae</taxon>
        <taxon>Aerococcus</taxon>
    </lineage>
</organism>
<reference evidence="9 10" key="1">
    <citation type="submission" date="2017-09" db="EMBL/GenBank/DDBJ databases">
        <title>Bacterial strain isolated from the female urinary microbiota.</title>
        <authorList>
            <person name="Thomas-White K."/>
            <person name="Kumar N."/>
            <person name="Forster S."/>
            <person name="Putonti C."/>
            <person name="Lawley T."/>
            <person name="Wolfe A.J."/>
        </authorList>
    </citation>
    <scope>NUCLEOTIDE SEQUENCE [LARGE SCALE GENOMIC DNA]</scope>
    <source>
        <strain evidence="9 10">UMB0240</strain>
    </source>
</reference>